<dbReference type="Pfam" id="PF01968">
    <property type="entry name" value="Hydantoinase_A"/>
    <property type="match status" value="1"/>
</dbReference>
<dbReference type="GO" id="GO:0017168">
    <property type="term" value="F:5-oxoprolinase (ATP-hydrolyzing) activity"/>
    <property type="evidence" value="ECO:0007669"/>
    <property type="project" value="TreeGrafter"/>
</dbReference>
<dbReference type="Pfam" id="PF19278">
    <property type="entry name" value="Hydant_A_C"/>
    <property type="match status" value="1"/>
</dbReference>
<organism evidence="4 5">
    <name type="scientific">Microbacterium pygmaeum</name>
    <dbReference type="NCBI Taxonomy" id="370764"/>
    <lineage>
        <taxon>Bacteria</taxon>
        <taxon>Bacillati</taxon>
        <taxon>Actinomycetota</taxon>
        <taxon>Actinomycetes</taxon>
        <taxon>Micrococcales</taxon>
        <taxon>Microbacteriaceae</taxon>
        <taxon>Microbacterium</taxon>
    </lineage>
</organism>
<dbReference type="InterPro" id="IPR002821">
    <property type="entry name" value="Hydantoinase_A"/>
</dbReference>
<evidence type="ECO:0000313" key="4">
    <source>
        <dbReference type="EMBL" id="SDG81951.1"/>
    </source>
</evidence>
<gene>
    <name evidence="4" type="ORF">SAMN04489810_1380</name>
</gene>
<sequence>MSARAMIAVDVGGTFTDVVAIREGKIETAKVSTSYTSVCQPVLDGAQLLGVDDAIVFNHASTHGLNAVITRRLPKVAFLTTEGHRDMLDIGRVWRPSESLLDPNWRRSFGDAARPLVPRYLRRGVRERTLADGTALFELDEGQARAQLEVLKKCDVEGVAICLLNSYVSPVHEIRLRELVYEVLGADIACSISSEVSPLAKEYPRASTTVIDAFMKIIYRDYTSELQTGLTDLGFDGELNFADCAATLVPVDRAMEFPYRIVFSGPSAGTVASAHFGAMIGQDQLLCADIGGTSCDISVVTGGRPTVNTSFELEHDLIVNALANDITAIAAGGGSLVTIGPTGELRVGPTSAGSDPGPACYGRGGTQPTTTDICVMIGIIEPGEFAGGEVHINRDLSRQAFEGLDTEFSLAQRVRYAYEMAVNNISEGLFNVAIKHGVDPRDFSVVAYGAAGPMLLPATMDTLHCKQVIVPPHPGLFSALGLLSADQVFTVNRSSYTILSADAAEHINAIFAEMEAEMLAGLDASVAVTFERTFDGHLVGQSWDTPFVPVPDGALDAGSISEMIAAFHDTYEERSGNRFEQVAVEGVTFRINAILDTPKVEYPALAARTGDALAPVRQTTIRYLGDLAVNDGEQIASVYDRDDLRAGDVIEGPAIISERLSTTFISSGQVASVGPFGELIITKE</sequence>
<protein>
    <submittedName>
        <fullName evidence="4">N-methylhydantoinase A</fullName>
    </submittedName>
</protein>
<dbReference type="PANTHER" id="PTHR11365:SF23">
    <property type="entry name" value="HYPOTHETICAL 5-OXOPROLINASE (EUROFUNG)-RELATED"/>
    <property type="match status" value="1"/>
</dbReference>
<dbReference type="InterPro" id="IPR008040">
    <property type="entry name" value="Hydant_A_N"/>
</dbReference>
<dbReference type="InterPro" id="IPR045079">
    <property type="entry name" value="Oxoprolinase-like"/>
</dbReference>
<evidence type="ECO:0000313" key="5">
    <source>
        <dbReference type="Proteomes" id="UP000199009"/>
    </source>
</evidence>
<feature type="domain" description="Hydantoinase/oxoprolinase N-terminal" evidence="2">
    <location>
        <begin position="7"/>
        <end position="183"/>
    </location>
</feature>
<keyword evidence="5" id="KW-1185">Reference proteome</keyword>
<dbReference type="AlphaFoldDB" id="A0A1G7XD16"/>
<evidence type="ECO:0000259" key="1">
    <source>
        <dbReference type="Pfam" id="PF01968"/>
    </source>
</evidence>
<dbReference type="InterPro" id="IPR049517">
    <property type="entry name" value="ACX-like_C"/>
</dbReference>
<evidence type="ECO:0000259" key="3">
    <source>
        <dbReference type="Pfam" id="PF19278"/>
    </source>
</evidence>
<dbReference type="GO" id="GO:0005829">
    <property type="term" value="C:cytosol"/>
    <property type="evidence" value="ECO:0007669"/>
    <property type="project" value="TreeGrafter"/>
</dbReference>
<dbReference type="SUPFAM" id="SSF53067">
    <property type="entry name" value="Actin-like ATPase domain"/>
    <property type="match status" value="1"/>
</dbReference>
<evidence type="ECO:0000259" key="2">
    <source>
        <dbReference type="Pfam" id="PF05378"/>
    </source>
</evidence>
<dbReference type="EMBL" id="LT629692">
    <property type="protein sequence ID" value="SDG81951.1"/>
    <property type="molecule type" value="Genomic_DNA"/>
</dbReference>
<dbReference type="PANTHER" id="PTHR11365">
    <property type="entry name" value="5-OXOPROLINASE RELATED"/>
    <property type="match status" value="1"/>
</dbReference>
<dbReference type="InterPro" id="IPR043129">
    <property type="entry name" value="ATPase_NBD"/>
</dbReference>
<name>A0A1G7XD16_9MICO</name>
<accession>A0A1G7XD16</accession>
<dbReference type="STRING" id="370764.SAMN04489810_1380"/>
<proteinExistence type="predicted"/>
<dbReference type="RefSeq" id="WP_197673035.1">
    <property type="nucleotide sequence ID" value="NZ_LT629692.1"/>
</dbReference>
<reference evidence="4 5" key="1">
    <citation type="submission" date="2016-10" db="EMBL/GenBank/DDBJ databases">
        <authorList>
            <person name="de Groot N.N."/>
        </authorList>
    </citation>
    <scope>NUCLEOTIDE SEQUENCE [LARGE SCALE GENOMIC DNA]</scope>
    <source>
        <strain evidence="4 5">DSM 23142</strain>
    </source>
</reference>
<dbReference type="Proteomes" id="UP000199009">
    <property type="component" value="Chromosome I"/>
</dbReference>
<dbReference type="GO" id="GO:0006749">
    <property type="term" value="P:glutathione metabolic process"/>
    <property type="evidence" value="ECO:0007669"/>
    <property type="project" value="TreeGrafter"/>
</dbReference>
<feature type="domain" description="Hydantoinase A/oxoprolinase" evidence="1">
    <location>
        <begin position="205"/>
        <end position="488"/>
    </location>
</feature>
<feature type="domain" description="Acetophenone carboxylase-like C-terminal" evidence="3">
    <location>
        <begin position="554"/>
        <end position="669"/>
    </location>
</feature>
<dbReference type="Pfam" id="PF05378">
    <property type="entry name" value="Hydant_A_N"/>
    <property type="match status" value="1"/>
</dbReference>